<dbReference type="PANTHER" id="PTHR30349">
    <property type="entry name" value="PHAGE INTEGRASE-RELATED"/>
    <property type="match status" value="1"/>
</dbReference>
<dbReference type="InterPro" id="IPR050090">
    <property type="entry name" value="Tyrosine_recombinase_XerCD"/>
</dbReference>
<accession>A0A0R2FUD7</accession>
<gene>
    <name evidence="3" type="ORF">IV36_GL001770</name>
</gene>
<dbReference type="Proteomes" id="UP000051727">
    <property type="component" value="Unassembled WGS sequence"/>
</dbReference>
<dbReference type="PROSITE" id="PS51898">
    <property type="entry name" value="TYR_RECOMBINASE"/>
    <property type="match status" value="1"/>
</dbReference>
<dbReference type="InterPro" id="IPR011010">
    <property type="entry name" value="DNA_brk_join_enz"/>
</dbReference>
<dbReference type="PATRIC" id="fig|1618.3.peg.1801"/>
<dbReference type="Pfam" id="PF00589">
    <property type="entry name" value="Phage_integrase"/>
    <property type="match status" value="1"/>
</dbReference>
<dbReference type="InterPro" id="IPR013762">
    <property type="entry name" value="Integrase-like_cat_sf"/>
</dbReference>
<name>A0A0R2FUD7_9LACO</name>
<dbReference type="PANTHER" id="PTHR30349:SF64">
    <property type="entry name" value="PROPHAGE INTEGRASE INTD-RELATED"/>
    <property type="match status" value="1"/>
</dbReference>
<dbReference type="GO" id="GO:0003677">
    <property type="term" value="F:DNA binding"/>
    <property type="evidence" value="ECO:0007669"/>
    <property type="project" value="InterPro"/>
</dbReference>
<keyword evidence="1" id="KW-0233">DNA recombination</keyword>
<evidence type="ECO:0000313" key="3">
    <source>
        <dbReference type="EMBL" id="KRN31646.1"/>
    </source>
</evidence>
<dbReference type="RefSeq" id="WP_235810224.1">
    <property type="nucleotide sequence ID" value="NZ_JQAR01000004.1"/>
</dbReference>
<dbReference type="InterPro" id="IPR002104">
    <property type="entry name" value="Integrase_catalytic"/>
</dbReference>
<evidence type="ECO:0000259" key="2">
    <source>
        <dbReference type="PROSITE" id="PS51898"/>
    </source>
</evidence>
<comment type="caution">
    <text evidence="3">The sequence shown here is derived from an EMBL/GenBank/DDBJ whole genome shotgun (WGS) entry which is preliminary data.</text>
</comment>
<dbReference type="CDD" id="cd01189">
    <property type="entry name" value="INT_ICEBs1_C_like"/>
    <property type="match status" value="1"/>
</dbReference>
<dbReference type="EMBL" id="JQAR01000004">
    <property type="protein sequence ID" value="KRN31646.1"/>
    <property type="molecule type" value="Genomic_DNA"/>
</dbReference>
<dbReference type="GO" id="GO:0006310">
    <property type="term" value="P:DNA recombination"/>
    <property type="evidence" value="ECO:0007669"/>
    <property type="project" value="UniProtKB-KW"/>
</dbReference>
<protein>
    <submittedName>
        <fullName evidence="3">Phage integrase</fullName>
    </submittedName>
</protein>
<dbReference type="GO" id="GO:0015074">
    <property type="term" value="P:DNA integration"/>
    <property type="evidence" value="ECO:0007669"/>
    <property type="project" value="InterPro"/>
</dbReference>
<reference evidence="3 4" key="1">
    <citation type="journal article" date="2015" name="Genome Announc.">
        <title>Expanding the biotechnology potential of lactobacilli through comparative genomics of 213 strains and associated genera.</title>
        <authorList>
            <person name="Sun Z."/>
            <person name="Harris H.M."/>
            <person name="McCann A."/>
            <person name="Guo C."/>
            <person name="Argimon S."/>
            <person name="Zhang W."/>
            <person name="Yang X."/>
            <person name="Jeffery I.B."/>
            <person name="Cooney J.C."/>
            <person name="Kagawa T.F."/>
            <person name="Liu W."/>
            <person name="Song Y."/>
            <person name="Salvetti E."/>
            <person name="Wrobel A."/>
            <person name="Rasinkangas P."/>
            <person name="Parkhill J."/>
            <person name="Rea M.C."/>
            <person name="O'Sullivan O."/>
            <person name="Ritari J."/>
            <person name="Douillard F.P."/>
            <person name="Paul Ross R."/>
            <person name="Yang R."/>
            <person name="Briner A.E."/>
            <person name="Felis G.E."/>
            <person name="de Vos W.M."/>
            <person name="Barrangou R."/>
            <person name="Klaenhammer T.R."/>
            <person name="Caufield P.W."/>
            <person name="Cui Y."/>
            <person name="Zhang H."/>
            <person name="O'Toole P.W."/>
        </authorList>
    </citation>
    <scope>NUCLEOTIDE SEQUENCE [LARGE SCALE GENOMIC DNA]</scope>
    <source>
        <strain evidence="3 4">ATCC 27304</strain>
    </source>
</reference>
<sequence length="216" mass="25231">MIKKNKKDMYYSRNELQKFLECLQESGTQQAYTFFRLLAFTGMRKGKALVLQWRDINFLKRKISINKTQSNGDGKLIIQSTKTAASEREIFIDNKTLGILKDWKKLQKMQLFQLGFNSSSSKNQLVFSSNLNKMHNPNKPRVWMTRITKEYDLKHIPVHGFRHTYATLAIQGGMPPKQLQAQLGHRDIRTTLDIYTSVTKEQKQDTAERFTSFVNF</sequence>
<feature type="domain" description="Tyr recombinase" evidence="2">
    <location>
        <begin position="6"/>
        <end position="208"/>
    </location>
</feature>
<dbReference type="STRING" id="1618.IV36_GL001770"/>
<organism evidence="3 4">
    <name type="scientific">Liquorilactobacillus mali</name>
    <dbReference type="NCBI Taxonomy" id="1618"/>
    <lineage>
        <taxon>Bacteria</taxon>
        <taxon>Bacillati</taxon>
        <taxon>Bacillota</taxon>
        <taxon>Bacilli</taxon>
        <taxon>Lactobacillales</taxon>
        <taxon>Lactobacillaceae</taxon>
        <taxon>Liquorilactobacillus</taxon>
    </lineage>
</organism>
<evidence type="ECO:0000313" key="4">
    <source>
        <dbReference type="Proteomes" id="UP000051727"/>
    </source>
</evidence>
<evidence type="ECO:0000256" key="1">
    <source>
        <dbReference type="ARBA" id="ARBA00023172"/>
    </source>
</evidence>
<proteinExistence type="predicted"/>
<dbReference type="AlphaFoldDB" id="A0A0R2FUD7"/>
<dbReference type="Gene3D" id="1.10.443.10">
    <property type="entry name" value="Intergrase catalytic core"/>
    <property type="match status" value="1"/>
</dbReference>
<dbReference type="SUPFAM" id="SSF56349">
    <property type="entry name" value="DNA breaking-rejoining enzymes"/>
    <property type="match status" value="1"/>
</dbReference>